<name>A0A9Q0CZY3_9POAL</name>
<dbReference type="PANTHER" id="PTHR33728">
    <property type="entry name" value="CTTNBP 2 AMINO-TERMINAL-LIKE PROTEIN"/>
    <property type="match status" value="1"/>
</dbReference>
<dbReference type="PANTHER" id="PTHR33728:SF3">
    <property type="entry name" value="MULTIDRUG RESISTANCE PROTEIN"/>
    <property type="match status" value="1"/>
</dbReference>
<evidence type="ECO:0000313" key="3">
    <source>
        <dbReference type="EMBL" id="KAJ1703283.1"/>
    </source>
</evidence>
<dbReference type="Proteomes" id="UP001151287">
    <property type="component" value="Unassembled WGS sequence"/>
</dbReference>
<reference evidence="3" key="1">
    <citation type="journal article" date="2022" name="Cell">
        <title>Repeat-based holocentromeres influence genome architecture and karyotype evolution.</title>
        <authorList>
            <person name="Hofstatter P.G."/>
            <person name="Thangavel G."/>
            <person name="Lux T."/>
            <person name="Neumann P."/>
            <person name="Vondrak T."/>
            <person name="Novak P."/>
            <person name="Zhang M."/>
            <person name="Costa L."/>
            <person name="Castellani M."/>
            <person name="Scott A."/>
            <person name="Toegelov H."/>
            <person name="Fuchs J."/>
            <person name="Mata-Sucre Y."/>
            <person name="Dias Y."/>
            <person name="Vanzela A.L.L."/>
            <person name="Huettel B."/>
            <person name="Almeida C.C.S."/>
            <person name="Simkova H."/>
            <person name="Souza G."/>
            <person name="Pedrosa-Harand A."/>
            <person name="Macas J."/>
            <person name="Mayer K.F.X."/>
            <person name="Houben A."/>
            <person name="Marques A."/>
        </authorList>
    </citation>
    <scope>NUCLEOTIDE SEQUENCE</scope>
    <source>
        <strain evidence="3">RhyBre1mFocal</strain>
    </source>
</reference>
<dbReference type="AlphaFoldDB" id="A0A9Q0CZY3"/>
<feature type="region of interest" description="Disordered" evidence="1">
    <location>
        <begin position="1"/>
        <end position="20"/>
    </location>
</feature>
<organism evidence="3 4">
    <name type="scientific">Rhynchospora breviuscula</name>
    <dbReference type="NCBI Taxonomy" id="2022672"/>
    <lineage>
        <taxon>Eukaryota</taxon>
        <taxon>Viridiplantae</taxon>
        <taxon>Streptophyta</taxon>
        <taxon>Embryophyta</taxon>
        <taxon>Tracheophyta</taxon>
        <taxon>Spermatophyta</taxon>
        <taxon>Magnoliopsida</taxon>
        <taxon>Liliopsida</taxon>
        <taxon>Poales</taxon>
        <taxon>Cyperaceae</taxon>
        <taxon>Cyperoideae</taxon>
        <taxon>Rhynchosporeae</taxon>
        <taxon>Rhynchospora</taxon>
    </lineage>
</organism>
<feature type="transmembrane region" description="Helical" evidence="2">
    <location>
        <begin position="39"/>
        <end position="60"/>
    </location>
</feature>
<evidence type="ECO:0000256" key="2">
    <source>
        <dbReference type="SAM" id="Phobius"/>
    </source>
</evidence>
<accession>A0A9Q0CZY3</accession>
<keyword evidence="2" id="KW-0812">Transmembrane</keyword>
<evidence type="ECO:0000313" key="4">
    <source>
        <dbReference type="Proteomes" id="UP001151287"/>
    </source>
</evidence>
<keyword evidence="2" id="KW-1133">Transmembrane helix</keyword>
<dbReference type="OrthoDB" id="770781at2759"/>
<keyword evidence="4" id="KW-1185">Reference proteome</keyword>
<evidence type="ECO:0000256" key="1">
    <source>
        <dbReference type="SAM" id="MobiDB-lite"/>
    </source>
</evidence>
<keyword evidence="2" id="KW-0472">Membrane</keyword>
<protein>
    <submittedName>
        <fullName evidence="3">Uncharacterized protein</fullName>
    </submittedName>
</protein>
<proteinExistence type="predicted"/>
<sequence length="163" mass="17868">MDRFGDRTLSVDPTTTPSENAINRDAPATWKDFGMSMNAISFGFAATAVLISMFLLMAIFEHFIKPRISNSFNIRGTNGDGASLDTEGSYGKVQTPSKVGFSLFAFSIDDDGSRHMGESQSPLNFSVVMPGQHFPTYIAQPAPLPREGIHWPSHEHFSHPSSQ</sequence>
<feature type="compositionally biased region" description="Polar residues" evidence="1">
    <location>
        <begin position="11"/>
        <end position="20"/>
    </location>
</feature>
<dbReference type="EMBL" id="JAMQYH010000001">
    <property type="protein sequence ID" value="KAJ1703283.1"/>
    <property type="molecule type" value="Genomic_DNA"/>
</dbReference>
<comment type="caution">
    <text evidence="3">The sequence shown here is derived from an EMBL/GenBank/DDBJ whole genome shotgun (WGS) entry which is preliminary data.</text>
</comment>
<gene>
    <name evidence="3" type="ORF">LUZ63_003062</name>
</gene>